<dbReference type="Gene3D" id="1.25.40.20">
    <property type="entry name" value="Ankyrin repeat-containing domain"/>
    <property type="match status" value="2"/>
</dbReference>
<sequence>MENTNKYWVLYANNSVKNLLSIVKTPENLKLSDWLSGEKVNIPEGENLKITKEHVDGDAWGDIPLGKAPFFYTGFVGHLKEFGIVNIQYQSVDYVKADGEVKDFKHYAINILSLISCVKGYDIEHPPIAGPEQFEIDASKTKDLHIFRLAENPELIIISDELKTFLSGKKLHCINMVPTTDYLKSENLSIEALKNTKELISYVEKLKYKREFDEELVLSLLSNGADVNFYNPGDWTSKPVIVLAQNISDDTTRRQMITLLFKWGVDVNRKFQYGYLIKEAAYDGDIEGVNFYLDQGAVKGYEEALENALEKDHIDIVKLLVEKGADINNPPALRYCCEAYRCNHEKNSKKAIPGPIPGIETAKYLISKGADVNNSESFSSAVVHDFKELVILLFEKGKTISETERGMLSRAKSAKMIHLLVKLGYDPLELNEKDQSTYLMDSIFWGEKQLFKAFFKYDIDLYATNTDGETAFHYGVRSENKKIVAYLLSIYDLERVNKILPVLGIADNPAIDALLKEKLGIVTVETAVSGDAYPTDFSNPEFKNLKALQSKLSTEIAATNQELYKSLAEIDRITSKALLNNLYKEMEENLENWAAIEVPQCIVLEYPGTVTDPFDGSAMFYGYETCSKSEEEVYNLENPVDRLKEGALGSEYFFDEIDDFLEEFPDQSTEICDYYKYHAFIQLHAIFDKLEKAGKFKVDKPTLIFGRAHDEDPVLIYKIG</sequence>
<name>A0A917GND0_9FLAO</name>
<reference evidence="4" key="1">
    <citation type="journal article" date="2014" name="Int. J. Syst. Evol. Microbiol.">
        <title>Complete genome sequence of Corynebacterium casei LMG S-19264T (=DSM 44701T), isolated from a smear-ripened cheese.</title>
        <authorList>
            <consortium name="US DOE Joint Genome Institute (JGI-PGF)"/>
            <person name="Walter F."/>
            <person name="Albersmeier A."/>
            <person name="Kalinowski J."/>
            <person name="Ruckert C."/>
        </authorList>
    </citation>
    <scope>NUCLEOTIDE SEQUENCE</scope>
    <source>
        <strain evidence="4">CGMCC 1.12751</strain>
    </source>
</reference>
<evidence type="ECO:0000313" key="4">
    <source>
        <dbReference type="EMBL" id="GGG52578.1"/>
    </source>
</evidence>
<dbReference type="InterPro" id="IPR036770">
    <property type="entry name" value="Ankyrin_rpt-contain_sf"/>
</dbReference>
<dbReference type="SUPFAM" id="SSF48403">
    <property type="entry name" value="Ankyrin repeat"/>
    <property type="match status" value="1"/>
</dbReference>
<dbReference type="Pfam" id="PF13637">
    <property type="entry name" value="Ank_4"/>
    <property type="match status" value="1"/>
</dbReference>
<protein>
    <recommendedName>
        <fullName evidence="6">Ankyrin repeat domain-containing protein</fullName>
    </recommendedName>
</protein>
<evidence type="ECO:0000313" key="5">
    <source>
        <dbReference type="Proteomes" id="UP000625976"/>
    </source>
</evidence>
<keyword evidence="2 3" id="KW-0040">ANK repeat</keyword>
<comment type="caution">
    <text evidence="4">The sequence shown here is derived from an EMBL/GenBank/DDBJ whole genome shotgun (WGS) entry which is preliminary data.</text>
</comment>
<dbReference type="PANTHER" id="PTHR24188">
    <property type="entry name" value="ANKYRIN REPEAT PROTEIN"/>
    <property type="match status" value="1"/>
</dbReference>
<dbReference type="PROSITE" id="PS50088">
    <property type="entry name" value="ANK_REPEAT"/>
    <property type="match status" value="1"/>
</dbReference>
<dbReference type="Proteomes" id="UP000625976">
    <property type="component" value="Unassembled WGS sequence"/>
</dbReference>
<keyword evidence="1" id="KW-0677">Repeat</keyword>
<dbReference type="InterPro" id="IPR002110">
    <property type="entry name" value="Ankyrin_rpt"/>
</dbReference>
<dbReference type="EMBL" id="BMFQ01000003">
    <property type="protein sequence ID" value="GGG52578.1"/>
    <property type="molecule type" value="Genomic_DNA"/>
</dbReference>
<dbReference type="SMART" id="SM00248">
    <property type="entry name" value="ANK"/>
    <property type="match status" value="4"/>
</dbReference>
<gene>
    <name evidence="4" type="ORF">GCM10010976_24600</name>
</gene>
<dbReference type="PROSITE" id="PS50297">
    <property type="entry name" value="ANK_REP_REGION"/>
    <property type="match status" value="1"/>
</dbReference>
<feature type="repeat" description="ANK" evidence="3">
    <location>
        <begin position="300"/>
        <end position="332"/>
    </location>
</feature>
<reference evidence="4" key="2">
    <citation type="submission" date="2020-09" db="EMBL/GenBank/DDBJ databases">
        <authorList>
            <person name="Sun Q."/>
            <person name="Zhou Y."/>
        </authorList>
    </citation>
    <scope>NUCLEOTIDE SEQUENCE</scope>
    <source>
        <strain evidence="4">CGMCC 1.12751</strain>
    </source>
</reference>
<evidence type="ECO:0008006" key="6">
    <source>
        <dbReference type="Google" id="ProtNLM"/>
    </source>
</evidence>
<proteinExistence type="predicted"/>
<evidence type="ECO:0000256" key="1">
    <source>
        <dbReference type="ARBA" id="ARBA00022737"/>
    </source>
</evidence>
<dbReference type="RefSeq" id="WP_188465311.1">
    <property type="nucleotide sequence ID" value="NZ_BMFQ01000003.1"/>
</dbReference>
<keyword evidence="5" id="KW-1185">Reference proteome</keyword>
<accession>A0A917GND0</accession>
<evidence type="ECO:0000256" key="2">
    <source>
        <dbReference type="ARBA" id="ARBA00023043"/>
    </source>
</evidence>
<evidence type="ECO:0000256" key="3">
    <source>
        <dbReference type="PROSITE-ProRule" id="PRU00023"/>
    </source>
</evidence>
<dbReference type="AlphaFoldDB" id="A0A917GND0"/>
<organism evidence="4 5">
    <name type="scientific">Bizionia arctica</name>
    <dbReference type="NCBI Taxonomy" id="1495645"/>
    <lineage>
        <taxon>Bacteria</taxon>
        <taxon>Pseudomonadati</taxon>
        <taxon>Bacteroidota</taxon>
        <taxon>Flavobacteriia</taxon>
        <taxon>Flavobacteriales</taxon>
        <taxon>Flavobacteriaceae</taxon>
        <taxon>Bizionia</taxon>
    </lineage>
</organism>
<dbReference type="PANTHER" id="PTHR24188:SF29">
    <property type="entry name" value="GH09064P"/>
    <property type="match status" value="1"/>
</dbReference>